<dbReference type="CDD" id="cd00200">
    <property type="entry name" value="WD40"/>
    <property type="match status" value="1"/>
</dbReference>
<dbReference type="PRINTS" id="PR00320">
    <property type="entry name" value="GPROTEINBRPT"/>
</dbReference>
<dbReference type="Proteomes" id="UP000823046">
    <property type="component" value="Unassembled WGS sequence"/>
</dbReference>
<feature type="repeat" description="WD" evidence="4">
    <location>
        <begin position="75"/>
        <end position="116"/>
    </location>
</feature>
<evidence type="ECO:0000256" key="1">
    <source>
        <dbReference type="ARBA" id="ARBA00007253"/>
    </source>
</evidence>
<keyword evidence="3" id="KW-0677">Repeat</keyword>
<feature type="repeat" description="WD" evidence="4">
    <location>
        <begin position="117"/>
        <end position="149"/>
    </location>
</feature>
<dbReference type="InterPro" id="IPR045223">
    <property type="entry name" value="RACK1-like"/>
</dbReference>
<evidence type="ECO:0000256" key="2">
    <source>
        <dbReference type="ARBA" id="ARBA00022574"/>
    </source>
</evidence>
<dbReference type="Pfam" id="PF00400">
    <property type="entry name" value="WD40"/>
    <property type="match status" value="7"/>
</dbReference>
<feature type="repeat" description="WD" evidence="4">
    <location>
        <begin position="160"/>
        <end position="202"/>
    </location>
</feature>
<dbReference type="PROSITE" id="PS50082">
    <property type="entry name" value="WD_REPEATS_2"/>
    <property type="match status" value="5"/>
</dbReference>
<keyword evidence="6" id="KW-1185">Reference proteome</keyword>
<dbReference type="InterPro" id="IPR020472">
    <property type="entry name" value="WD40_PAC1"/>
</dbReference>
<dbReference type="InterPro" id="IPR015943">
    <property type="entry name" value="WD40/YVTN_repeat-like_dom_sf"/>
</dbReference>
<dbReference type="PANTHER" id="PTHR19868">
    <property type="entry name" value="RECEPTOR FOR ACTIVATED PROTEIN KINASE C RACK1"/>
    <property type="match status" value="1"/>
</dbReference>
<dbReference type="InterPro" id="IPR001680">
    <property type="entry name" value="WD40_rpt"/>
</dbReference>
<comment type="caution">
    <text evidence="5">The sequence shown here is derived from an EMBL/GenBank/DDBJ whole genome shotgun (WGS) entry which is preliminary data.</text>
</comment>
<accession>A0ABQ7JG28</accession>
<protein>
    <submittedName>
        <fullName evidence="5">Guanine nucleotide-binding protein</fullName>
    </submittedName>
</protein>
<evidence type="ECO:0000256" key="4">
    <source>
        <dbReference type="PROSITE-ProRule" id="PRU00221"/>
    </source>
</evidence>
<dbReference type="InterPro" id="IPR019775">
    <property type="entry name" value="WD40_repeat_CS"/>
</dbReference>
<feature type="repeat" description="WD" evidence="4">
    <location>
        <begin position="203"/>
        <end position="244"/>
    </location>
</feature>
<dbReference type="SMART" id="SM00320">
    <property type="entry name" value="WD40"/>
    <property type="match status" value="7"/>
</dbReference>
<reference evidence="5 6" key="1">
    <citation type="journal article" date="2020" name="bioRxiv">
        <title>Metabolic contributions of an alphaproteobacterial endosymbiont in the apicomplexan Cardiosporidium cionae.</title>
        <authorList>
            <person name="Hunter E.S."/>
            <person name="Paight C.J."/>
            <person name="Lane C.E."/>
        </authorList>
    </citation>
    <scope>NUCLEOTIDE SEQUENCE [LARGE SCALE GENOMIC DNA]</scope>
    <source>
        <strain evidence="5">ESH_2018</strain>
    </source>
</reference>
<gene>
    <name evidence="5" type="ORF">IE077_001896</name>
</gene>
<dbReference type="PROSITE" id="PS50294">
    <property type="entry name" value="WD_REPEATS_REGION"/>
    <property type="match status" value="5"/>
</dbReference>
<proteinExistence type="inferred from homology"/>
<evidence type="ECO:0000256" key="3">
    <source>
        <dbReference type="ARBA" id="ARBA00022737"/>
    </source>
</evidence>
<dbReference type="SUPFAM" id="SSF50978">
    <property type="entry name" value="WD40 repeat-like"/>
    <property type="match status" value="1"/>
</dbReference>
<evidence type="ECO:0000313" key="6">
    <source>
        <dbReference type="Proteomes" id="UP000823046"/>
    </source>
</evidence>
<evidence type="ECO:0000313" key="5">
    <source>
        <dbReference type="EMBL" id="KAF8822939.1"/>
    </source>
</evidence>
<dbReference type="PROSITE" id="PS00678">
    <property type="entry name" value="WD_REPEATS_1"/>
    <property type="match status" value="3"/>
</dbReference>
<dbReference type="InterPro" id="IPR036322">
    <property type="entry name" value="WD40_repeat_dom_sf"/>
</dbReference>
<comment type="similarity">
    <text evidence="1">Belongs to the WD repeat G protein beta family. Ribosomal protein RACK1 subfamily.</text>
</comment>
<sequence length="329" mass="36531">MKNIPEINMAVPVEHQFELVGVLEGHGDWVTAISTPADTSSETVISASRDKKLLVWDLKSDPLDPTIVGRARKALTGHSQCVQDVAISTDGQFALSGSWDRSLRLWDLTRGTTVRSFIGHTNDVNSVAFSVDNRQIVSGGRDKTIKMWNTLAECKYTIQRDQHEDWVSCVRFSPSNQQLIVSCGWDKVVKVWSLDKFELRTVLVGHRSALYTLTISPDGSLCASGGRDGVAMLWDVHEGKHLYSLDAGSTINSLCFSPCNYWLCAGTNKSIQIWDLEFKVIINEFVLEQSEKFGRPACTCLSWSVDGNTLFAGATNGKIYVYNMVKSIE</sequence>
<name>A0ABQ7JG28_9APIC</name>
<organism evidence="5 6">
    <name type="scientific">Cardiosporidium cionae</name>
    <dbReference type="NCBI Taxonomy" id="476202"/>
    <lineage>
        <taxon>Eukaryota</taxon>
        <taxon>Sar</taxon>
        <taxon>Alveolata</taxon>
        <taxon>Apicomplexa</taxon>
        <taxon>Aconoidasida</taxon>
        <taxon>Nephromycida</taxon>
        <taxon>Cardiosporidium</taxon>
    </lineage>
</organism>
<keyword evidence="2 4" id="KW-0853">WD repeat</keyword>
<dbReference type="EMBL" id="JADAQX010000013">
    <property type="protein sequence ID" value="KAF8822939.1"/>
    <property type="molecule type" value="Genomic_DNA"/>
</dbReference>
<dbReference type="Gene3D" id="2.130.10.10">
    <property type="entry name" value="YVTN repeat-like/Quinoprotein amine dehydrogenase"/>
    <property type="match status" value="1"/>
</dbReference>
<feature type="repeat" description="WD" evidence="4">
    <location>
        <begin position="23"/>
        <end position="66"/>
    </location>
</feature>